<sequence>MPVLNPSLLFYIAIALVQGLLLVSGLVYRQPALASASLMLALVAGVNLQLLGNALLERGTWLLVIGFSVLMSGLSGWVFNHDPYGWLWRFWLFAAAVLVYIGTAFVLSWPTREGNRPRYQDLFRHAWNNAFIVLLALLVTLAFSLLLWLCGQLFSILGMPQPGELFASPYFICFSLPMFFSLGMRMGRENERVIGLLRGILLTVCRYLLPLSALITLVFTLALALTGLQPIWNTGYSSSILLCLAGCNLFLLNGVFQDGQHDAGYARPLKVLVNASLCCLPLLVLLAGYSSWLRIDQYGLTPARFLAMLFVVLALVHSLAALWAVLGKQSVWLASLRRSNPWMALLSFVVLLLVFSPVLDPQAFSASNQVQRLLDGRTPVSEFDARTLRQRLGVPGREQFDALLERVRQGQILDEPGRAQLLGLLEGVSPKDQPADYLKPHLYWLGPVPDGSQQLIDVLTTLSECTPPGCTAWAVDLDDDGIDEVLLIDKQSWASSALLFARRDQGKGSWRHEGTLSGIEDAPGLIAQIREGKIKPVRPRYKTLRIDGVELNTQWFHPRD</sequence>
<dbReference type="PATRIC" id="fig|587753.10.peg.336"/>
<feature type="transmembrane region" description="Helical" evidence="1">
    <location>
        <begin position="33"/>
        <end position="52"/>
    </location>
</feature>
<evidence type="ECO:0000256" key="1">
    <source>
        <dbReference type="SAM" id="Phobius"/>
    </source>
</evidence>
<organism evidence="2 3">
    <name type="scientific">Pseudomonas chlororaphis</name>
    <dbReference type="NCBI Taxonomy" id="587753"/>
    <lineage>
        <taxon>Bacteria</taxon>
        <taxon>Pseudomonadati</taxon>
        <taxon>Pseudomonadota</taxon>
        <taxon>Gammaproteobacteria</taxon>
        <taxon>Pseudomonadales</taxon>
        <taxon>Pseudomonadaceae</taxon>
        <taxon>Pseudomonas</taxon>
    </lineage>
</organism>
<feature type="transmembrane region" description="Helical" evidence="1">
    <location>
        <begin position="90"/>
        <end position="109"/>
    </location>
</feature>
<keyword evidence="1" id="KW-0472">Membrane</keyword>
<dbReference type="KEGG" id="pcz:PCL1606_03360"/>
<gene>
    <name evidence="2" type="ORF">PCL1606_03360</name>
</gene>
<protein>
    <recommendedName>
        <fullName evidence="4">DUF4153 domain-containing protein</fullName>
    </recommendedName>
</protein>
<evidence type="ECO:0000313" key="3">
    <source>
        <dbReference type="Proteomes" id="UP000032748"/>
    </source>
</evidence>
<feature type="transmembrane region" description="Helical" evidence="1">
    <location>
        <begin position="7"/>
        <end position="27"/>
    </location>
</feature>
<dbReference type="EMBL" id="CP011110">
    <property type="protein sequence ID" value="AKA21791.1"/>
    <property type="molecule type" value="Genomic_DNA"/>
</dbReference>
<dbReference type="AlphaFoldDB" id="A0A0D5XRT1"/>
<accession>A0A0D5XRT1</accession>
<dbReference type="Pfam" id="PF13687">
    <property type="entry name" value="DUF4153"/>
    <property type="match status" value="1"/>
</dbReference>
<feature type="transmembrane region" description="Helical" evidence="1">
    <location>
        <begin position="59"/>
        <end position="78"/>
    </location>
</feature>
<feature type="transmembrane region" description="Helical" evidence="1">
    <location>
        <begin position="305"/>
        <end position="327"/>
    </location>
</feature>
<feature type="transmembrane region" description="Helical" evidence="1">
    <location>
        <begin position="271"/>
        <end position="293"/>
    </location>
</feature>
<dbReference type="InterPro" id="IPR025291">
    <property type="entry name" value="DUF4153"/>
</dbReference>
<dbReference type="Proteomes" id="UP000032748">
    <property type="component" value="Chromosome"/>
</dbReference>
<feature type="transmembrane region" description="Helical" evidence="1">
    <location>
        <begin position="339"/>
        <end position="359"/>
    </location>
</feature>
<proteinExistence type="predicted"/>
<reference evidence="2 3" key="1">
    <citation type="journal article" date="2015" name="Mol. Plant Microbe Interact.">
        <title>Comparative Genomic Analysis of Pseudomonas chlororaphis PCL1606 Reveals New Insight into Antifungal Compounds Involved in Biocontrol.</title>
        <authorList>
            <person name="Calderon C.E."/>
            <person name="Ramos C."/>
            <person name="de Vicente A."/>
            <person name="Cazorla F.M."/>
        </authorList>
    </citation>
    <scope>NUCLEOTIDE SEQUENCE [LARGE SCALE GENOMIC DNA]</scope>
    <source>
        <strain evidence="2 3">PCL1606</strain>
    </source>
</reference>
<feature type="transmembrane region" description="Helical" evidence="1">
    <location>
        <begin position="231"/>
        <end position="251"/>
    </location>
</feature>
<feature type="transmembrane region" description="Helical" evidence="1">
    <location>
        <begin position="196"/>
        <end position="225"/>
    </location>
</feature>
<evidence type="ECO:0000313" key="2">
    <source>
        <dbReference type="EMBL" id="AKA21791.1"/>
    </source>
</evidence>
<evidence type="ECO:0008006" key="4">
    <source>
        <dbReference type="Google" id="ProtNLM"/>
    </source>
</evidence>
<keyword evidence="1" id="KW-1133">Transmembrane helix</keyword>
<dbReference type="RefSeq" id="WP_045880731.1">
    <property type="nucleotide sequence ID" value="NZ_CP011110.1"/>
</dbReference>
<dbReference type="OrthoDB" id="7022049at2"/>
<feature type="transmembrane region" description="Helical" evidence="1">
    <location>
        <begin position="130"/>
        <end position="154"/>
    </location>
</feature>
<keyword evidence="1" id="KW-0812">Transmembrane</keyword>
<name>A0A0D5XRT1_9PSED</name>
<feature type="transmembrane region" description="Helical" evidence="1">
    <location>
        <begin position="166"/>
        <end position="184"/>
    </location>
</feature>